<dbReference type="SUPFAM" id="SSF48452">
    <property type="entry name" value="TPR-like"/>
    <property type="match status" value="1"/>
</dbReference>
<evidence type="ECO:0000259" key="7">
    <source>
        <dbReference type="Pfam" id="PF07980"/>
    </source>
</evidence>
<evidence type="ECO:0000313" key="10">
    <source>
        <dbReference type="Proteomes" id="UP000198916"/>
    </source>
</evidence>
<feature type="chain" id="PRO_5011530921" evidence="6">
    <location>
        <begin position="30"/>
        <end position="562"/>
    </location>
</feature>
<reference evidence="10" key="1">
    <citation type="submission" date="2016-10" db="EMBL/GenBank/DDBJ databases">
        <authorList>
            <person name="Varghese N."/>
            <person name="Submissions S."/>
        </authorList>
    </citation>
    <scope>NUCLEOTIDE SEQUENCE [LARGE SCALE GENOMIC DNA]</scope>
    <source>
        <strain evidence="10">Jip14</strain>
    </source>
</reference>
<comment type="similarity">
    <text evidence="2">Belongs to the SusD family.</text>
</comment>
<keyword evidence="4" id="KW-0472">Membrane</keyword>
<evidence type="ECO:0000256" key="3">
    <source>
        <dbReference type="ARBA" id="ARBA00022729"/>
    </source>
</evidence>
<evidence type="ECO:0000313" key="9">
    <source>
        <dbReference type="EMBL" id="SEK26733.1"/>
    </source>
</evidence>
<dbReference type="Proteomes" id="UP000198916">
    <property type="component" value="Unassembled WGS sequence"/>
</dbReference>
<proteinExistence type="inferred from homology"/>
<evidence type="ECO:0000256" key="6">
    <source>
        <dbReference type="SAM" id="SignalP"/>
    </source>
</evidence>
<dbReference type="OrthoDB" id="5694214at2"/>
<evidence type="ECO:0000256" key="1">
    <source>
        <dbReference type="ARBA" id="ARBA00004442"/>
    </source>
</evidence>
<evidence type="ECO:0000256" key="5">
    <source>
        <dbReference type="ARBA" id="ARBA00023237"/>
    </source>
</evidence>
<evidence type="ECO:0000256" key="4">
    <source>
        <dbReference type="ARBA" id="ARBA00023136"/>
    </source>
</evidence>
<dbReference type="Pfam" id="PF07980">
    <property type="entry name" value="SusD_RagB"/>
    <property type="match status" value="1"/>
</dbReference>
<dbReference type="PROSITE" id="PS51257">
    <property type="entry name" value="PROKAR_LIPOPROTEIN"/>
    <property type="match status" value="1"/>
</dbReference>
<dbReference type="InterPro" id="IPR011990">
    <property type="entry name" value="TPR-like_helical_dom_sf"/>
</dbReference>
<protein>
    <submittedName>
        <fullName evidence="9">Starch-binding associating with outer membrane</fullName>
    </submittedName>
</protein>
<accession>A0A1H7FKW1</accession>
<dbReference type="Pfam" id="PF14322">
    <property type="entry name" value="SusD-like_3"/>
    <property type="match status" value="1"/>
</dbReference>
<evidence type="ECO:0000256" key="2">
    <source>
        <dbReference type="ARBA" id="ARBA00006275"/>
    </source>
</evidence>
<dbReference type="STRING" id="332977.SAMN05421740_101390"/>
<feature type="domain" description="RagB/SusD" evidence="7">
    <location>
        <begin position="327"/>
        <end position="561"/>
    </location>
</feature>
<keyword evidence="10" id="KW-1185">Reference proteome</keyword>
<dbReference type="AlphaFoldDB" id="A0A1H7FKW1"/>
<dbReference type="GO" id="GO:0009279">
    <property type="term" value="C:cell outer membrane"/>
    <property type="evidence" value="ECO:0007669"/>
    <property type="project" value="UniProtKB-SubCell"/>
</dbReference>
<gene>
    <name evidence="9" type="ORF">SAMN05421740_101390</name>
</gene>
<feature type="domain" description="SusD-like N-terminal" evidence="8">
    <location>
        <begin position="72"/>
        <end position="242"/>
    </location>
</feature>
<dbReference type="Gene3D" id="1.25.40.390">
    <property type="match status" value="1"/>
</dbReference>
<feature type="signal peptide" evidence="6">
    <location>
        <begin position="1"/>
        <end position="29"/>
    </location>
</feature>
<dbReference type="EMBL" id="FNZR01000001">
    <property type="protein sequence ID" value="SEK26733.1"/>
    <property type="molecule type" value="Genomic_DNA"/>
</dbReference>
<sequence length="562" mass="64416">MNFSKNKIMKGLYRLTVVALMLGFSMSCSDNYLEENPPHLITSETLFTSYSGFEAGLNGLYALVRHEREGLAGSSSMTTELFMNGTDNIVTNHVVGSFNNVAMFWETENNSLVGFYNDGFSWLYKVVNTANTLIVQAEKEGVDWEGGGHSADENKQLLLANARAARAWAYRHLVFGWGDVPLNLEETNGTTIKTDWSRTPMAEVRRQMIADWRFAEQYVPVEPIPGQISKGAVQHYLAETYLVLNNLDSALYWVDQVVNTPNYKLVTERYGVDADKPGVPFMDMFKGGNTNREEGNTEALWVFQFEPRTVGGGSNPIERRHHISRFSSININGVSPLILTEERGYGLGRMSLTKWAIENYEPQDDRGSEYAIRKFFILQDAAQNAPFPADRLPEGYQYGDTIWLDWSSDISFEARGRTNWPYSRKVEWKDPTNVQNDYSFKDAIYLRLAETYLLRAEILYRLNRTSEAVDVLNSIRRRAHASEIDENDVDIDFILDERSRELVLEEHRRYTLLRTGKWLERTRRYNHNGGQRIVERDTLFPIPQVVIDANLTSPMTQNQGYN</sequence>
<evidence type="ECO:0000259" key="8">
    <source>
        <dbReference type="Pfam" id="PF14322"/>
    </source>
</evidence>
<organism evidence="9 10">
    <name type="scientific">Parapedobacter koreensis</name>
    <dbReference type="NCBI Taxonomy" id="332977"/>
    <lineage>
        <taxon>Bacteria</taxon>
        <taxon>Pseudomonadati</taxon>
        <taxon>Bacteroidota</taxon>
        <taxon>Sphingobacteriia</taxon>
        <taxon>Sphingobacteriales</taxon>
        <taxon>Sphingobacteriaceae</taxon>
        <taxon>Parapedobacter</taxon>
    </lineage>
</organism>
<name>A0A1H7FKW1_9SPHI</name>
<keyword evidence="5" id="KW-0998">Cell outer membrane</keyword>
<comment type="subcellular location">
    <subcellularLocation>
        <location evidence="1">Cell outer membrane</location>
    </subcellularLocation>
</comment>
<dbReference type="InterPro" id="IPR012944">
    <property type="entry name" value="SusD_RagB_dom"/>
</dbReference>
<dbReference type="InterPro" id="IPR033985">
    <property type="entry name" value="SusD-like_N"/>
</dbReference>
<keyword evidence="3 6" id="KW-0732">Signal</keyword>